<dbReference type="PROSITE" id="PS01271">
    <property type="entry name" value="NA_SULFATE"/>
    <property type="match status" value="1"/>
</dbReference>
<dbReference type="InterPro" id="IPR031312">
    <property type="entry name" value="Na/sul_symport_CS"/>
</dbReference>
<dbReference type="PANTHER" id="PTHR43652">
    <property type="entry name" value="BASIC AMINO ACID ANTIPORTER YFCC-RELATED"/>
    <property type="match status" value="1"/>
</dbReference>
<dbReference type="KEGG" id="mvn:Mevan_1157"/>
<dbReference type="GeneID" id="5325711"/>
<evidence type="ECO:0000256" key="6">
    <source>
        <dbReference type="ARBA" id="ARBA00023136"/>
    </source>
</evidence>
<keyword evidence="10" id="KW-1185">Reference proteome</keyword>
<dbReference type="eggNOG" id="arCOG00238">
    <property type="taxonomic scope" value="Archaea"/>
</dbReference>
<gene>
    <name evidence="9" type="ordered locus">Mevan_1157</name>
</gene>
<accession>A6URD3</accession>
<keyword evidence="4" id="KW-0677">Repeat</keyword>
<keyword evidence="3 7" id="KW-0812">Transmembrane</keyword>
<feature type="transmembrane region" description="Helical" evidence="7">
    <location>
        <begin position="343"/>
        <end position="375"/>
    </location>
</feature>
<feature type="transmembrane region" description="Helical" evidence="7">
    <location>
        <begin position="174"/>
        <end position="195"/>
    </location>
</feature>
<keyword evidence="5 7" id="KW-1133">Transmembrane helix</keyword>
<feature type="transmembrane region" description="Helical" evidence="7">
    <location>
        <begin position="278"/>
        <end position="297"/>
    </location>
</feature>
<feature type="transmembrane region" description="Helical" evidence="7">
    <location>
        <begin position="387"/>
        <end position="405"/>
    </location>
</feature>
<feature type="domain" description="Citrate transporter-like" evidence="8">
    <location>
        <begin position="49"/>
        <end position="393"/>
    </location>
</feature>
<dbReference type="OrthoDB" id="21388at2157"/>
<dbReference type="Proteomes" id="UP000001107">
    <property type="component" value="Chromosome"/>
</dbReference>
<feature type="transmembrane region" description="Helical" evidence="7">
    <location>
        <begin position="34"/>
        <end position="53"/>
    </location>
</feature>
<evidence type="ECO:0000256" key="3">
    <source>
        <dbReference type="ARBA" id="ARBA00022692"/>
    </source>
</evidence>
<dbReference type="STRING" id="406327.Mevan_1157"/>
<organism evidence="9 10">
    <name type="scientific">Methanococcus vannielii (strain ATCC 35089 / DSM 1224 / JCM 13029 / OCM 148 / SB)</name>
    <dbReference type="NCBI Taxonomy" id="406327"/>
    <lineage>
        <taxon>Archaea</taxon>
        <taxon>Methanobacteriati</taxon>
        <taxon>Methanobacteriota</taxon>
        <taxon>Methanomada group</taxon>
        <taxon>Methanococci</taxon>
        <taxon>Methanococcales</taxon>
        <taxon>Methanococcaceae</taxon>
        <taxon>Methanococcus</taxon>
    </lineage>
</organism>
<dbReference type="GO" id="GO:0005886">
    <property type="term" value="C:plasma membrane"/>
    <property type="evidence" value="ECO:0007669"/>
    <property type="project" value="TreeGrafter"/>
</dbReference>
<feature type="transmembrane region" description="Helical" evidence="7">
    <location>
        <begin position="215"/>
        <end position="235"/>
    </location>
</feature>
<dbReference type="PANTHER" id="PTHR43652:SF2">
    <property type="entry name" value="BASIC AMINO ACID ANTIPORTER YFCC-RELATED"/>
    <property type="match status" value="1"/>
</dbReference>
<dbReference type="HOGENOM" id="CLU_005170_6_4_2"/>
<dbReference type="CDD" id="cd01115">
    <property type="entry name" value="SLC13_permease"/>
    <property type="match status" value="1"/>
</dbReference>
<dbReference type="Pfam" id="PF03600">
    <property type="entry name" value="CitMHS"/>
    <property type="match status" value="1"/>
</dbReference>
<feature type="transmembrane region" description="Helical" evidence="7">
    <location>
        <begin position="425"/>
        <end position="445"/>
    </location>
</feature>
<evidence type="ECO:0000313" key="10">
    <source>
        <dbReference type="Proteomes" id="UP000001107"/>
    </source>
</evidence>
<dbReference type="InterPro" id="IPR051679">
    <property type="entry name" value="DASS-Related_Transporters"/>
</dbReference>
<evidence type="ECO:0000256" key="5">
    <source>
        <dbReference type="ARBA" id="ARBA00022989"/>
    </source>
</evidence>
<evidence type="ECO:0000259" key="8">
    <source>
        <dbReference type="Pfam" id="PF03600"/>
    </source>
</evidence>
<dbReference type="AlphaFoldDB" id="A6URD3"/>
<sequence>MKKSAWIIILFSLLLMGFTKISYPEGTSEDGINHQNAVITLIILVTAAALFFTEAIPLPVTAMLVPVLLSFPGIEIMSSASAFKDFGNSWVVLFMAAFILGEAVFRTGFADKVGQITIKLAGKDPVKLIVLTMFSIGLMSAFLSNTGTTAAFIPIIIGICASASLSPKKFLIPMAYAASLGGTLTLIGTPPNLLVNDALEKSGIAPFGFFEFAKLGIFLFISGIAYYATIGHKLLSNEKKGIVDYSKSTIEYRHDKMKIALVVFLFVLLMSATETIPLVTAFMLGACVVIMFGCITMEEAFKSISWTTIFLFAGMLPLGSAMSSTGAATLISNAVLSYIQSPVLLLIAIYVLTALITSAMSNTATAALMIPIGIAMADSFGISVRPILMAIAVSSSACFLTPISTPPNMIVLAPGGYSFKDYVKSGWPLQVISAVVSILLIPLIWPF</sequence>
<dbReference type="GO" id="GO:0055085">
    <property type="term" value="P:transmembrane transport"/>
    <property type="evidence" value="ECO:0007669"/>
    <property type="project" value="InterPro"/>
</dbReference>
<name>A6URD3_METVS</name>
<dbReference type="RefSeq" id="WP_012065970.1">
    <property type="nucleotide sequence ID" value="NC_009634.1"/>
</dbReference>
<evidence type="ECO:0000256" key="7">
    <source>
        <dbReference type="SAM" id="Phobius"/>
    </source>
</evidence>
<reference evidence="9" key="1">
    <citation type="submission" date="2007-06" db="EMBL/GenBank/DDBJ databases">
        <title>Complete sequence of Methanococcus vannielii SB.</title>
        <authorList>
            <consortium name="US DOE Joint Genome Institute"/>
            <person name="Copeland A."/>
            <person name="Lucas S."/>
            <person name="Lapidus A."/>
            <person name="Barry K."/>
            <person name="Glavina del Rio T."/>
            <person name="Dalin E."/>
            <person name="Tice H."/>
            <person name="Pitluck S."/>
            <person name="Chain P."/>
            <person name="Malfatti S."/>
            <person name="Shin M."/>
            <person name="Vergez L."/>
            <person name="Schmutz J."/>
            <person name="Larimer F."/>
            <person name="Land M."/>
            <person name="Hauser L."/>
            <person name="Kyrpides N."/>
            <person name="Anderson I."/>
            <person name="Sieprawska-Lupa M."/>
            <person name="Whitman W.B."/>
            <person name="Richardson P."/>
        </authorList>
    </citation>
    <scope>NUCLEOTIDE SEQUENCE [LARGE SCALE GENOMIC DNA]</scope>
    <source>
        <strain evidence="9">SB</strain>
    </source>
</reference>
<evidence type="ECO:0000313" key="9">
    <source>
        <dbReference type="EMBL" id="ABR55055.1"/>
    </source>
</evidence>
<evidence type="ECO:0000256" key="2">
    <source>
        <dbReference type="ARBA" id="ARBA00022448"/>
    </source>
</evidence>
<keyword evidence="2" id="KW-0813">Transport</keyword>
<comment type="subcellular location">
    <subcellularLocation>
        <location evidence="1">Membrane</location>
        <topology evidence="1">Multi-pass membrane protein</topology>
    </subcellularLocation>
</comment>
<keyword evidence="6 7" id="KW-0472">Membrane</keyword>
<feature type="transmembrane region" description="Helical" evidence="7">
    <location>
        <begin position="86"/>
        <end position="105"/>
    </location>
</feature>
<dbReference type="EMBL" id="CP000742">
    <property type="protein sequence ID" value="ABR55055.1"/>
    <property type="molecule type" value="Genomic_DNA"/>
</dbReference>
<proteinExistence type="predicted"/>
<feature type="transmembrane region" description="Helical" evidence="7">
    <location>
        <begin position="309"/>
        <end position="331"/>
    </location>
</feature>
<dbReference type="InterPro" id="IPR004680">
    <property type="entry name" value="Cit_transptr-like_dom"/>
</dbReference>
<evidence type="ECO:0000256" key="1">
    <source>
        <dbReference type="ARBA" id="ARBA00004141"/>
    </source>
</evidence>
<protein>
    <submittedName>
        <fullName evidence="9">Citrate transporter</fullName>
    </submittedName>
</protein>
<evidence type="ECO:0000256" key="4">
    <source>
        <dbReference type="ARBA" id="ARBA00022737"/>
    </source>
</evidence>
<feature type="transmembrane region" description="Helical" evidence="7">
    <location>
        <begin position="126"/>
        <end position="143"/>
    </location>
</feature>